<dbReference type="SUPFAM" id="SSF140657">
    <property type="entry name" value="Hyaluronidase post-catalytic domain-like"/>
    <property type="match status" value="1"/>
</dbReference>
<dbReference type="Gene3D" id="1.20.58.460">
    <property type="entry name" value="Hyaluronidase post-catalytic domain-like"/>
    <property type="match status" value="1"/>
</dbReference>
<dbReference type="Gene3D" id="2.60.40.1180">
    <property type="entry name" value="Golgi alpha-mannosidase II"/>
    <property type="match status" value="1"/>
</dbReference>
<keyword evidence="1 3" id="KW-0378">Hydrolase</keyword>
<gene>
    <name evidence="5" type="ORF">SAMEA104719789_00064</name>
</gene>
<dbReference type="EMBL" id="UNSC01000001">
    <property type="protein sequence ID" value="SZD70973.1"/>
    <property type="molecule type" value="Genomic_DNA"/>
</dbReference>
<feature type="active site" description="Proton donor" evidence="3">
    <location>
        <position position="241"/>
    </location>
</feature>
<dbReference type="GO" id="GO:0005975">
    <property type="term" value="P:carbohydrate metabolic process"/>
    <property type="evidence" value="ECO:0007669"/>
    <property type="project" value="UniProtKB-ARBA"/>
</dbReference>
<dbReference type="Pfam" id="PF02838">
    <property type="entry name" value="Glyco_hydro_20b"/>
    <property type="match status" value="1"/>
</dbReference>
<dbReference type="SUPFAM" id="SSF51445">
    <property type="entry name" value="(Trans)glycosidases"/>
    <property type="match status" value="1"/>
</dbReference>
<dbReference type="Pfam" id="PF18344">
    <property type="entry name" value="CBM32"/>
    <property type="match status" value="1"/>
</dbReference>
<dbReference type="PANTHER" id="PTHR13170:SF16">
    <property type="entry name" value="PROTEIN O-GLCNACASE"/>
    <property type="match status" value="1"/>
</dbReference>
<dbReference type="Pfam" id="PF07555">
    <property type="entry name" value="NAGidase"/>
    <property type="match status" value="1"/>
</dbReference>
<dbReference type="InterPro" id="IPR029018">
    <property type="entry name" value="Hex-like_dom2"/>
</dbReference>
<dbReference type="SUPFAM" id="SSF55545">
    <property type="entry name" value="beta-N-acetylhexosaminidase-like domain"/>
    <property type="match status" value="1"/>
</dbReference>
<dbReference type="GO" id="GO:0102571">
    <property type="term" value="F:[protein]-3-O-(N-acetyl-D-glucosaminyl)-L-serine/L-threonine O-N-acetyl-alpha-D-glucosaminase activity"/>
    <property type="evidence" value="ECO:0007669"/>
    <property type="project" value="UniProtKB-EC"/>
</dbReference>
<dbReference type="InterPro" id="IPR017853">
    <property type="entry name" value="GH"/>
</dbReference>
<name>A0A383TVX0_9FLAO</name>
<dbReference type="PANTHER" id="PTHR13170">
    <property type="entry name" value="O-GLCNACASE"/>
    <property type="match status" value="1"/>
</dbReference>
<dbReference type="EC" id="3.2.1.169" evidence="5"/>
<evidence type="ECO:0000313" key="5">
    <source>
        <dbReference type="EMBL" id="SZD70973.1"/>
    </source>
</evidence>
<evidence type="ECO:0000259" key="4">
    <source>
        <dbReference type="PROSITE" id="PS52009"/>
    </source>
</evidence>
<dbReference type="RefSeq" id="WP_119058693.1">
    <property type="nucleotide sequence ID" value="NZ_UNSC01000001.1"/>
</dbReference>
<feature type="domain" description="GH84" evidence="4">
    <location>
        <begin position="126"/>
        <end position="393"/>
    </location>
</feature>
<evidence type="ECO:0000256" key="2">
    <source>
        <dbReference type="ARBA" id="ARBA00023295"/>
    </source>
</evidence>
<dbReference type="PROSITE" id="PS52009">
    <property type="entry name" value="GH84"/>
    <property type="match status" value="1"/>
</dbReference>
<dbReference type="InterPro" id="IPR011496">
    <property type="entry name" value="O-GlcNAcase_cat"/>
</dbReference>
<evidence type="ECO:0000256" key="1">
    <source>
        <dbReference type="ARBA" id="ARBA00022801"/>
    </source>
</evidence>
<dbReference type="InterPro" id="IPR051822">
    <property type="entry name" value="Glycosyl_Hydrolase_84"/>
</dbReference>
<reference evidence="5 6" key="1">
    <citation type="submission" date="2018-09" db="EMBL/GenBank/DDBJ databases">
        <authorList>
            <consortium name="Pathogen Informatics"/>
        </authorList>
    </citation>
    <scope>NUCLEOTIDE SEQUENCE [LARGE SCALE GENOMIC DNA]</scope>
    <source>
        <strain evidence="5 6">OH-22767</strain>
    </source>
</reference>
<dbReference type="Gene3D" id="3.30.379.10">
    <property type="entry name" value="Chitobiase/beta-hexosaminidase domain 2-like"/>
    <property type="match status" value="1"/>
</dbReference>
<keyword evidence="6" id="KW-1185">Reference proteome</keyword>
<evidence type="ECO:0000313" key="6">
    <source>
        <dbReference type="Proteomes" id="UP000262142"/>
    </source>
</evidence>
<dbReference type="InterPro" id="IPR013780">
    <property type="entry name" value="Glyco_hydro_b"/>
</dbReference>
<evidence type="ECO:0000256" key="3">
    <source>
        <dbReference type="PROSITE-ProRule" id="PRU01353"/>
    </source>
</evidence>
<dbReference type="Gene3D" id="3.20.20.80">
    <property type="entry name" value="Glycosidases"/>
    <property type="match status" value="1"/>
</dbReference>
<dbReference type="GO" id="GO:0015929">
    <property type="term" value="F:hexosaminidase activity"/>
    <property type="evidence" value="ECO:0007669"/>
    <property type="project" value="UniProtKB-ARBA"/>
</dbReference>
<keyword evidence="2 3" id="KW-0326">Glycosidase</keyword>
<dbReference type="GO" id="GO:1901135">
    <property type="term" value="P:carbohydrate derivative metabolic process"/>
    <property type="evidence" value="ECO:0007669"/>
    <property type="project" value="UniProtKB-ARBA"/>
</dbReference>
<dbReference type="Pfam" id="PF21809">
    <property type="entry name" value="Glyco_hydro_84_hel"/>
    <property type="match status" value="1"/>
</dbReference>
<accession>A0A383TVX0</accession>
<comment type="similarity">
    <text evidence="3">Belongs to the glycosyl hydrolase 84 family.</text>
</comment>
<proteinExistence type="inferred from homology"/>
<sequence length="714" mass="82956">MRNIFVMAMLLACVMGWGQNYKLPEPKSVEFTSGEIPQAFKSKKYQHLIHQVGIELSENRNAALIKINFSKKIKNPEAYQLKLNKNEVNIEAATERGVYYALLRLKEIINAKANKALQIYDFPDVEFRGVVEGFYGTPWQYKDRLRMLSFLGKNRMNTYIYGPKDDPYHSSPHWREAYPEDEARQIQDYVEAAKNNYVDFYWAIHPGKDIKWNEADRQNLIQKFEKMYALGVRGFAVFFDDISGEGTNAAKQAELLNFIQTKFVDTHTDVLPLIMCPTEYNKSWSNLKGGYLPTLGKELDPRIHIMWTGDGVIGDVTKESLTWINDKINRKAFFWWNFPVTDYARDHLMLGPAYRLDQKAQNLLAGVVSNPMEHAEASRIAIASVGDYTWDIAKYDSIQSWEKNITNEFETCAEAYTFFAKNNTDAGPNGHRYRKEESRGFEQPAQEFSKALKNLNLQKSQIEKIQNYYKQLLSSAETLQKCKDNPALILEIYPWILQTKNIAQKGLATLEMYDAYKAKNQEEFLKAFEKAERWELKRSFVNQDENKNPYHPRVSPVSKLVSPLIDDTFKFLIEAYNQDFKGKLVVKDYDNPHQFVSNNAKLKDLNIRLENNKLAADPVLEVIEVRPNDYFTFEFKSSKNVKQVLINTGEQEVFEKWGQVELLSENGEWKNVNGEMKGNEWIAKPNEKAQQVRFKNKSKQVKNIYLRQLEVTIK</sequence>
<dbReference type="Proteomes" id="UP000262142">
    <property type="component" value="Unassembled WGS sequence"/>
</dbReference>
<dbReference type="AlphaFoldDB" id="A0A383TVX0"/>
<dbReference type="OrthoDB" id="9760892at2"/>
<dbReference type="InterPro" id="IPR015882">
    <property type="entry name" value="HEX_bac_N"/>
</dbReference>
<organism evidence="5 6">
    <name type="scientific">Candidatus Ornithobacterium hominis</name>
    <dbReference type="NCBI Taxonomy" id="2497989"/>
    <lineage>
        <taxon>Bacteria</taxon>
        <taxon>Pseudomonadati</taxon>
        <taxon>Bacteroidota</taxon>
        <taxon>Flavobacteriia</taxon>
        <taxon>Flavobacteriales</taxon>
        <taxon>Weeksellaceae</taxon>
        <taxon>Ornithobacterium</taxon>
    </lineage>
</organism>
<dbReference type="InterPro" id="IPR049478">
    <property type="entry name" value="BT_4395-like_hel"/>
</dbReference>
<protein>
    <submittedName>
        <fullName evidence="5">O-GlcNAcase BT_4395</fullName>
        <ecNumber evidence="5">3.2.1.169</ecNumber>
    </submittedName>
</protein>